<gene>
    <name evidence="1" type="primary">ORF190778</name>
</gene>
<name>A0A0B7BJ20_9EUPU</name>
<organism evidence="1">
    <name type="scientific">Arion vulgaris</name>
    <dbReference type="NCBI Taxonomy" id="1028688"/>
    <lineage>
        <taxon>Eukaryota</taxon>
        <taxon>Metazoa</taxon>
        <taxon>Spiralia</taxon>
        <taxon>Lophotrochozoa</taxon>
        <taxon>Mollusca</taxon>
        <taxon>Gastropoda</taxon>
        <taxon>Heterobranchia</taxon>
        <taxon>Euthyneura</taxon>
        <taxon>Panpulmonata</taxon>
        <taxon>Eupulmonata</taxon>
        <taxon>Stylommatophora</taxon>
        <taxon>Helicina</taxon>
        <taxon>Arionoidea</taxon>
        <taxon>Arionidae</taxon>
        <taxon>Arion</taxon>
    </lineage>
</organism>
<reference evidence="1" key="1">
    <citation type="submission" date="2014-12" db="EMBL/GenBank/DDBJ databases">
        <title>Insight into the proteome of Arion vulgaris.</title>
        <authorList>
            <person name="Aradska J."/>
            <person name="Bulat T."/>
            <person name="Smidak R."/>
            <person name="Sarate P."/>
            <person name="Gangsoo J."/>
            <person name="Sialana F."/>
            <person name="Bilban M."/>
            <person name="Lubec G."/>
        </authorList>
    </citation>
    <scope>NUCLEOTIDE SEQUENCE</scope>
    <source>
        <tissue evidence="1">Skin</tissue>
    </source>
</reference>
<dbReference type="AlphaFoldDB" id="A0A0B7BJ20"/>
<sequence length="56" mass="6537">MYIEQAVWALLAEQNHLVISDDNQIDNTAVSSEIIDNIIVNIFSNFSKFLHYNFMF</sequence>
<dbReference type="EMBL" id="HACG01046017">
    <property type="protein sequence ID" value="CEK92882.1"/>
    <property type="molecule type" value="Transcribed_RNA"/>
</dbReference>
<proteinExistence type="predicted"/>
<accession>A0A0B7BJ20</accession>
<protein>
    <submittedName>
        <fullName evidence="1">Uncharacterized protein</fullName>
    </submittedName>
</protein>
<evidence type="ECO:0000313" key="1">
    <source>
        <dbReference type="EMBL" id="CEK92882.1"/>
    </source>
</evidence>